<dbReference type="InterPro" id="IPR016181">
    <property type="entry name" value="Acyl_CoA_acyltransferase"/>
</dbReference>
<dbReference type="Pfam" id="PF00583">
    <property type="entry name" value="Acetyltransf_1"/>
    <property type="match status" value="1"/>
</dbReference>
<dbReference type="EMBL" id="CP019458">
    <property type="protein sequence ID" value="AQA12991.1"/>
    <property type="molecule type" value="Genomic_DNA"/>
</dbReference>
<gene>
    <name evidence="2" type="ORF">BV401_23640</name>
</gene>
<proteinExistence type="predicted"/>
<accession>A0ABN4W7Z3</accession>
<dbReference type="InterPro" id="IPR000182">
    <property type="entry name" value="GNAT_dom"/>
</dbReference>
<keyword evidence="3" id="KW-1185">Reference proteome</keyword>
<evidence type="ECO:0000313" key="2">
    <source>
        <dbReference type="EMBL" id="AQA12991.1"/>
    </source>
</evidence>
<evidence type="ECO:0000313" key="3">
    <source>
        <dbReference type="Proteomes" id="UP000187851"/>
    </source>
</evidence>
<feature type="domain" description="N-acetyltransferase" evidence="1">
    <location>
        <begin position="1"/>
        <end position="156"/>
    </location>
</feature>
<name>A0ABN4W7Z3_9ACTN</name>
<dbReference type="SUPFAM" id="SSF55729">
    <property type="entry name" value="Acyl-CoA N-acyltransferases (Nat)"/>
    <property type="match status" value="1"/>
</dbReference>
<dbReference type="CDD" id="cd04301">
    <property type="entry name" value="NAT_SF"/>
    <property type="match status" value="1"/>
</dbReference>
<dbReference type="Gene3D" id="3.40.630.30">
    <property type="match status" value="1"/>
</dbReference>
<protein>
    <recommendedName>
        <fullName evidence="1">N-acetyltransferase domain-containing protein</fullName>
    </recommendedName>
</protein>
<dbReference type="PROSITE" id="PS51186">
    <property type="entry name" value="GNAT"/>
    <property type="match status" value="1"/>
</dbReference>
<reference evidence="2 3" key="1">
    <citation type="journal article" date="2017" name="J. Biotechnol.">
        <title>The complete genome sequence of Streptomyces autolyticus CGMCC 0516, the producer of geldanamycin, autolytimycin, reblastatin and elaiophylin.</title>
        <authorList>
            <person name="Yin M."/>
            <person name="Jiang M."/>
            <person name="Ren Z."/>
            <person name="Dong Y."/>
            <person name="Lu T."/>
        </authorList>
    </citation>
    <scope>NUCLEOTIDE SEQUENCE [LARGE SCALE GENOMIC DNA]</scope>
    <source>
        <strain evidence="2 3">CGMCC0516</strain>
    </source>
</reference>
<dbReference type="Proteomes" id="UP000187851">
    <property type="component" value="Chromosome"/>
</dbReference>
<organism evidence="2 3">
    <name type="scientific">Streptomyces autolyticus</name>
    <dbReference type="NCBI Taxonomy" id="75293"/>
    <lineage>
        <taxon>Bacteria</taxon>
        <taxon>Bacillati</taxon>
        <taxon>Actinomycetota</taxon>
        <taxon>Actinomycetes</taxon>
        <taxon>Kitasatosporales</taxon>
        <taxon>Streptomycetaceae</taxon>
        <taxon>Streptomyces</taxon>
    </lineage>
</organism>
<sequence length="156" mass="17171">MRARRATSADARELVRLRHVMFTSLGPTPSDDRWMRRCLGAFAERLAHDPSFAAFVIGVPGSGPLLSCAVGEYTRRLPSPRSTAANVGHVHSVITNPTHRRNGHGRACLIALLQWLAEHDCSHVQLRASAEGHALYEQLGFNTVDDAHMVWMPPTA</sequence>
<evidence type="ECO:0000259" key="1">
    <source>
        <dbReference type="PROSITE" id="PS51186"/>
    </source>
</evidence>